<keyword evidence="8" id="KW-0812">Transmembrane</keyword>
<evidence type="ECO:0000256" key="7">
    <source>
        <dbReference type="ARBA" id="ARBA00023136"/>
    </source>
</evidence>
<keyword evidence="5" id="KW-0418">Kinase</keyword>
<gene>
    <name evidence="10" type="ORF">COV85_01975</name>
</gene>
<comment type="catalytic activity">
    <reaction evidence="1">
        <text>ATP + protein L-histidine = ADP + protein N-phospho-L-histidine.</text>
        <dbReference type="EC" id="2.7.13.3"/>
    </reaction>
</comment>
<feature type="domain" description="Histidine kinase" evidence="9">
    <location>
        <begin position="64"/>
        <end position="283"/>
    </location>
</feature>
<keyword evidence="4" id="KW-0808">Transferase</keyword>
<feature type="transmembrane region" description="Helical" evidence="8">
    <location>
        <begin position="25"/>
        <end position="51"/>
    </location>
</feature>
<reference evidence="10 11" key="1">
    <citation type="submission" date="2017-09" db="EMBL/GenBank/DDBJ databases">
        <title>Depth-based differentiation of microbial function through sediment-hosted aquifers and enrichment of novel symbionts in the deep terrestrial subsurface.</title>
        <authorList>
            <person name="Probst A.J."/>
            <person name="Ladd B."/>
            <person name="Jarett J.K."/>
            <person name="Geller-Mcgrath D.E."/>
            <person name="Sieber C.M."/>
            <person name="Emerson J.B."/>
            <person name="Anantharaman K."/>
            <person name="Thomas B.C."/>
            <person name="Malmstrom R."/>
            <person name="Stieglmeier M."/>
            <person name="Klingl A."/>
            <person name="Woyke T."/>
            <person name="Ryan C.M."/>
            <person name="Banfield J.F."/>
        </authorList>
    </citation>
    <scope>NUCLEOTIDE SEQUENCE [LARGE SCALE GENOMIC DNA]</scope>
    <source>
        <strain evidence="10">CG11_big_fil_rev_8_21_14_0_20_44_10</strain>
    </source>
</reference>
<dbReference type="EC" id="2.7.13.3" evidence="2"/>
<evidence type="ECO:0000259" key="9">
    <source>
        <dbReference type="PROSITE" id="PS50109"/>
    </source>
</evidence>
<evidence type="ECO:0000256" key="3">
    <source>
        <dbReference type="ARBA" id="ARBA00022553"/>
    </source>
</evidence>
<dbReference type="Proteomes" id="UP000231550">
    <property type="component" value="Unassembled WGS sequence"/>
</dbReference>
<keyword evidence="6" id="KW-0902">Two-component regulatory system</keyword>
<evidence type="ECO:0000256" key="8">
    <source>
        <dbReference type="SAM" id="Phobius"/>
    </source>
</evidence>
<dbReference type="InterPro" id="IPR003594">
    <property type="entry name" value="HATPase_dom"/>
</dbReference>
<dbReference type="InterPro" id="IPR004358">
    <property type="entry name" value="Sig_transdc_His_kin-like_C"/>
</dbReference>
<dbReference type="Pfam" id="PF00512">
    <property type="entry name" value="HisKA"/>
    <property type="match status" value="1"/>
</dbReference>
<dbReference type="CDD" id="cd00082">
    <property type="entry name" value="HisKA"/>
    <property type="match status" value="1"/>
</dbReference>
<dbReference type="PANTHER" id="PTHR43711:SF1">
    <property type="entry name" value="HISTIDINE KINASE 1"/>
    <property type="match status" value="1"/>
</dbReference>
<dbReference type="EMBL" id="PCVN01000051">
    <property type="protein sequence ID" value="PIQ74435.1"/>
    <property type="molecule type" value="Genomic_DNA"/>
</dbReference>
<dbReference type="InterPro" id="IPR003661">
    <property type="entry name" value="HisK_dim/P_dom"/>
</dbReference>
<evidence type="ECO:0000256" key="6">
    <source>
        <dbReference type="ARBA" id="ARBA00023012"/>
    </source>
</evidence>
<dbReference type="AlphaFoldDB" id="A0A2H0KT15"/>
<accession>A0A2H0KT15</accession>
<evidence type="ECO:0000313" key="11">
    <source>
        <dbReference type="Proteomes" id="UP000231550"/>
    </source>
</evidence>
<keyword evidence="8" id="KW-1133">Transmembrane helix</keyword>
<dbReference type="Gene3D" id="1.10.287.130">
    <property type="match status" value="1"/>
</dbReference>
<comment type="caution">
    <text evidence="10">The sequence shown here is derived from an EMBL/GenBank/DDBJ whole genome shotgun (WGS) entry which is preliminary data.</text>
</comment>
<organism evidence="10 11">
    <name type="scientific">Candidatus Portnoybacteria bacterium CG11_big_fil_rev_8_21_14_0_20_44_10</name>
    <dbReference type="NCBI Taxonomy" id="1974818"/>
    <lineage>
        <taxon>Bacteria</taxon>
        <taxon>Candidatus Portnoyibacteriota</taxon>
    </lineage>
</organism>
<protein>
    <recommendedName>
        <fullName evidence="2">histidine kinase</fullName>
        <ecNumber evidence="2">2.7.13.3</ecNumber>
    </recommendedName>
</protein>
<dbReference type="FunFam" id="3.30.565.10:FF:000006">
    <property type="entry name" value="Sensor histidine kinase WalK"/>
    <property type="match status" value="1"/>
</dbReference>
<dbReference type="SMART" id="SM00387">
    <property type="entry name" value="HATPase_c"/>
    <property type="match status" value="1"/>
</dbReference>
<name>A0A2H0KT15_9BACT</name>
<sequence>MGVVTIGTMLGTYLIAYFFVDQPEIAALIVIIATGIIFIVGHFIISGFVYLAEANRMKSEFVSITSHQLRTPLSAVKWSLNLLMDERWQKLDQKQKEYFEIMKTSNNRMIRLVNDLLDVSRIEQGRLDMRPGKFSLDDMIRDLIAEITPIARDGGVSLGFEVEGGVPEGWADAERVRLALQNLVDNAVKYSNDGGAVKIKLGRFGNFLKCEVHDNGVGIPEHQKADVFQKFFRSDNVRKYQTEGTGLGLFIAKGIVDALGGKIGFSSKENQGSDFWFTIPIAK</sequence>
<evidence type="ECO:0000256" key="1">
    <source>
        <dbReference type="ARBA" id="ARBA00000085"/>
    </source>
</evidence>
<dbReference type="CDD" id="cd00075">
    <property type="entry name" value="HATPase"/>
    <property type="match status" value="1"/>
</dbReference>
<dbReference type="PRINTS" id="PR00344">
    <property type="entry name" value="BCTRLSENSOR"/>
</dbReference>
<evidence type="ECO:0000256" key="2">
    <source>
        <dbReference type="ARBA" id="ARBA00012438"/>
    </source>
</evidence>
<proteinExistence type="predicted"/>
<dbReference type="Pfam" id="PF02518">
    <property type="entry name" value="HATPase_c"/>
    <property type="match status" value="1"/>
</dbReference>
<dbReference type="InterPro" id="IPR005467">
    <property type="entry name" value="His_kinase_dom"/>
</dbReference>
<dbReference type="InterPro" id="IPR036097">
    <property type="entry name" value="HisK_dim/P_sf"/>
</dbReference>
<dbReference type="SMART" id="SM00388">
    <property type="entry name" value="HisKA"/>
    <property type="match status" value="1"/>
</dbReference>
<keyword evidence="3" id="KW-0597">Phosphoprotein</keyword>
<dbReference type="Gene3D" id="3.30.565.10">
    <property type="entry name" value="Histidine kinase-like ATPase, C-terminal domain"/>
    <property type="match status" value="1"/>
</dbReference>
<dbReference type="PROSITE" id="PS50109">
    <property type="entry name" value="HIS_KIN"/>
    <property type="match status" value="1"/>
</dbReference>
<dbReference type="InterPro" id="IPR036890">
    <property type="entry name" value="HATPase_C_sf"/>
</dbReference>
<dbReference type="SUPFAM" id="SSF55874">
    <property type="entry name" value="ATPase domain of HSP90 chaperone/DNA topoisomerase II/histidine kinase"/>
    <property type="match status" value="1"/>
</dbReference>
<dbReference type="InterPro" id="IPR050736">
    <property type="entry name" value="Sensor_HK_Regulatory"/>
</dbReference>
<dbReference type="SUPFAM" id="SSF47384">
    <property type="entry name" value="Homodimeric domain of signal transducing histidine kinase"/>
    <property type="match status" value="1"/>
</dbReference>
<evidence type="ECO:0000256" key="4">
    <source>
        <dbReference type="ARBA" id="ARBA00022679"/>
    </source>
</evidence>
<dbReference type="FunFam" id="1.10.287.130:FF:000001">
    <property type="entry name" value="Two-component sensor histidine kinase"/>
    <property type="match status" value="1"/>
</dbReference>
<dbReference type="GO" id="GO:0000155">
    <property type="term" value="F:phosphorelay sensor kinase activity"/>
    <property type="evidence" value="ECO:0007669"/>
    <property type="project" value="InterPro"/>
</dbReference>
<dbReference type="PANTHER" id="PTHR43711">
    <property type="entry name" value="TWO-COMPONENT HISTIDINE KINASE"/>
    <property type="match status" value="1"/>
</dbReference>
<evidence type="ECO:0000256" key="5">
    <source>
        <dbReference type="ARBA" id="ARBA00022777"/>
    </source>
</evidence>
<keyword evidence="7 8" id="KW-0472">Membrane</keyword>
<evidence type="ECO:0000313" key="10">
    <source>
        <dbReference type="EMBL" id="PIQ74435.1"/>
    </source>
</evidence>